<evidence type="ECO:0000256" key="4">
    <source>
        <dbReference type="ARBA" id="ARBA00022475"/>
    </source>
</evidence>
<feature type="transmembrane region" description="Helical" evidence="8">
    <location>
        <begin position="22"/>
        <end position="42"/>
    </location>
</feature>
<evidence type="ECO:0000256" key="1">
    <source>
        <dbReference type="ARBA" id="ARBA00004651"/>
    </source>
</evidence>
<evidence type="ECO:0000313" key="10">
    <source>
        <dbReference type="Proteomes" id="UP001596028"/>
    </source>
</evidence>
<evidence type="ECO:0000256" key="3">
    <source>
        <dbReference type="ARBA" id="ARBA00022449"/>
    </source>
</evidence>
<keyword evidence="3" id="KW-0813">Transport</keyword>
<accession>A0ABV9F7Q4</accession>
<comment type="caution">
    <text evidence="9">The sequence shown here is derived from an EMBL/GenBank/DDBJ whole genome shotgun (WGS) entry which is preliminary data.</text>
</comment>
<dbReference type="PANTHER" id="PTHR34584:SF1">
    <property type="entry name" value="NA(+)_H(+) ANTIPORTER SUBUNIT E1"/>
    <property type="match status" value="1"/>
</dbReference>
<protein>
    <submittedName>
        <fullName evidence="9">Na+/H+ antiporter subunit E</fullName>
    </submittedName>
</protein>
<keyword evidence="10" id="KW-1185">Reference proteome</keyword>
<keyword evidence="6 8" id="KW-1133">Transmembrane helix</keyword>
<keyword evidence="3" id="KW-0050">Antiport</keyword>
<dbReference type="PANTHER" id="PTHR34584">
    <property type="entry name" value="NA(+)/H(+) ANTIPORTER SUBUNIT E1"/>
    <property type="match status" value="1"/>
</dbReference>
<reference evidence="10" key="1">
    <citation type="journal article" date="2019" name="Int. J. Syst. Evol. Microbiol.">
        <title>The Global Catalogue of Microorganisms (GCM) 10K type strain sequencing project: providing services to taxonomists for standard genome sequencing and annotation.</title>
        <authorList>
            <consortium name="The Broad Institute Genomics Platform"/>
            <consortium name="The Broad Institute Genome Sequencing Center for Infectious Disease"/>
            <person name="Wu L."/>
            <person name="Ma J."/>
        </authorList>
    </citation>
    <scope>NUCLEOTIDE SEQUENCE [LARGE SCALE GENOMIC DNA]</scope>
    <source>
        <strain evidence="10">CCUG 49571</strain>
    </source>
</reference>
<feature type="transmembrane region" description="Helical" evidence="8">
    <location>
        <begin position="54"/>
        <end position="76"/>
    </location>
</feature>
<dbReference type="PIRSF" id="PIRSF019239">
    <property type="entry name" value="MrpE"/>
    <property type="match status" value="1"/>
</dbReference>
<keyword evidence="5 8" id="KW-0812">Transmembrane</keyword>
<dbReference type="RefSeq" id="WP_378092087.1">
    <property type="nucleotide sequence ID" value="NZ_JBHSEP010000001.1"/>
</dbReference>
<dbReference type="InterPro" id="IPR002758">
    <property type="entry name" value="Cation_antiport_E"/>
</dbReference>
<dbReference type="Proteomes" id="UP001596028">
    <property type="component" value="Unassembled WGS sequence"/>
</dbReference>
<keyword evidence="4" id="KW-1003">Cell membrane</keyword>
<dbReference type="EMBL" id="JBHSEP010000001">
    <property type="protein sequence ID" value="MFC4597214.1"/>
    <property type="molecule type" value="Genomic_DNA"/>
</dbReference>
<evidence type="ECO:0000313" key="9">
    <source>
        <dbReference type="EMBL" id="MFC4597214.1"/>
    </source>
</evidence>
<gene>
    <name evidence="9" type="ORF">ACFO3S_03085</name>
</gene>
<name>A0ABV9F7Q4_9BACL</name>
<organism evidence="9 10">
    <name type="scientific">Cohnella hongkongensis</name>
    <dbReference type="NCBI Taxonomy" id="178337"/>
    <lineage>
        <taxon>Bacteria</taxon>
        <taxon>Bacillati</taxon>
        <taxon>Bacillota</taxon>
        <taxon>Bacilli</taxon>
        <taxon>Bacillales</taxon>
        <taxon>Paenibacillaceae</taxon>
        <taxon>Cohnella</taxon>
    </lineage>
</organism>
<comment type="similarity">
    <text evidence="2">Belongs to the CPA3 antiporters (TC 2.A.63) subunit E family.</text>
</comment>
<keyword evidence="7 8" id="KW-0472">Membrane</keyword>
<sequence>MAFQLLLNALLSITWMFLNNDWTAAGFIVGYAMGLLILIAFRRFFHQPLYVKKLWAIAKLLLLFMKELFVSGYAVAKHVVSPRLNMRPGIFTFRTELQSDWEVTILACLICLTPGTLTLEVSRDSRTLFIHAMDIEDAEELAEQIKHSFERAILEVRHA</sequence>
<evidence type="ECO:0000256" key="2">
    <source>
        <dbReference type="ARBA" id="ARBA00006228"/>
    </source>
</evidence>
<evidence type="ECO:0000256" key="8">
    <source>
        <dbReference type="SAM" id="Phobius"/>
    </source>
</evidence>
<comment type="subcellular location">
    <subcellularLocation>
        <location evidence="1">Cell membrane</location>
        <topology evidence="1">Multi-pass membrane protein</topology>
    </subcellularLocation>
</comment>
<evidence type="ECO:0000256" key="7">
    <source>
        <dbReference type="ARBA" id="ARBA00023136"/>
    </source>
</evidence>
<dbReference type="Pfam" id="PF01899">
    <property type="entry name" value="MNHE"/>
    <property type="match status" value="1"/>
</dbReference>
<proteinExistence type="inferred from homology"/>
<dbReference type="NCBIfam" id="NF009292">
    <property type="entry name" value="PRK12651.1-3"/>
    <property type="match status" value="1"/>
</dbReference>
<evidence type="ECO:0000256" key="5">
    <source>
        <dbReference type="ARBA" id="ARBA00022692"/>
    </source>
</evidence>
<evidence type="ECO:0000256" key="6">
    <source>
        <dbReference type="ARBA" id="ARBA00022989"/>
    </source>
</evidence>